<dbReference type="InterPro" id="IPR050982">
    <property type="entry name" value="Auxin_biosynth/cation_transpt"/>
</dbReference>
<dbReference type="InterPro" id="IPR038732">
    <property type="entry name" value="HpyO/CreE_NAD-binding"/>
</dbReference>
<proteinExistence type="predicted"/>
<reference evidence="4" key="1">
    <citation type="journal article" date="2019" name="Int. J. Syst. Evol. Microbiol.">
        <title>The Global Catalogue of Microorganisms (GCM) 10K type strain sequencing project: providing services to taxonomists for standard genome sequencing and annotation.</title>
        <authorList>
            <consortium name="The Broad Institute Genomics Platform"/>
            <consortium name="The Broad Institute Genome Sequencing Center for Infectious Disease"/>
            <person name="Wu L."/>
            <person name="Ma J."/>
        </authorList>
    </citation>
    <scope>NUCLEOTIDE SEQUENCE [LARGE SCALE GENOMIC DNA]</scope>
    <source>
        <strain evidence="4">CCUG 36916</strain>
    </source>
</reference>
<dbReference type="SUPFAM" id="SSF51905">
    <property type="entry name" value="FAD/NAD(P)-binding domain"/>
    <property type="match status" value="1"/>
</dbReference>
<organism evidence="3 4">
    <name type="scientific">Methylorubrum zatmanii</name>
    <dbReference type="NCBI Taxonomy" id="29429"/>
    <lineage>
        <taxon>Bacteria</taxon>
        <taxon>Pseudomonadati</taxon>
        <taxon>Pseudomonadota</taxon>
        <taxon>Alphaproteobacteria</taxon>
        <taxon>Hyphomicrobiales</taxon>
        <taxon>Methylobacteriaceae</taxon>
        <taxon>Methylorubrum</taxon>
    </lineage>
</organism>
<evidence type="ECO:0000313" key="3">
    <source>
        <dbReference type="EMBL" id="MFC6388975.1"/>
    </source>
</evidence>
<dbReference type="Proteomes" id="UP001596237">
    <property type="component" value="Unassembled WGS sequence"/>
</dbReference>
<dbReference type="InterPro" id="IPR036188">
    <property type="entry name" value="FAD/NAD-bd_sf"/>
</dbReference>
<keyword evidence="4" id="KW-1185">Reference proteome</keyword>
<accession>A0ABW1WP99</accession>
<protein>
    <submittedName>
        <fullName evidence="3">FAD/NAD(P)-binding protein</fullName>
    </submittedName>
</protein>
<gene>
    <name evidence="3" type="ORF">ACFQDP_06435</name>
</gene>
<dbReference type="Gene3D" id="3.50.50.60">
    <property type="entry name" value="FAD/NAD(P)-binding domain"/>
    <property type="match status" value="2"/>
</dbReference>
<comment type="caution">
    <text evidence="3">The sequence shown here is derived from an EMBL/GenBank/DDBJ whole genome shotgun (WGS) entry which is preliminary data.</text>
</comment>
<dbReference type="EMBL" id="JBHSTT010000023">
    <property type="protein sequence ID" value="MFC6388975.1"/>
    <property type="molecule type" value="Genomic_DNA"/>
</dbReference>
<sequence>MSTSPPPLPTPEHLTRAARDDLAALGFPAPAWLPALTGPGPADVAEVAIVGAGQSGLIAAAALKWDGLTDIRIFDGAAPGAEGPWTTFARMQTLRSPKTQVGSEFNVPNLSVRRWYESRHGAQAWADLPAIPRTEWKAYLDWYAAVFDLPVRHGSEVLDVAPEGALVALTVRREGRIERHLARTVVLATGLDGAGAWRVPTFVSDALPRDRYDHSNGPIDFERLRGARIGILGHGASAFDNAITALRTGAASVDLCFRRPRLPRINPHRALENAALMTHYSDLADETRWRIARFFRRQDQPPPLRTFETALAQPGLRLRPATPWLGLRERDGAIEVDTPAGPLVFDHLILATGMAVDLAARPELATLHDKVALWGERFRPAPEEADERLASLPYLDRHFAFLPRTADDAWVARVFAFNVSSIVSHGPHSTSISGHRHALPRLVRGVERRLLLDAEGGLLPFLADYAVPELHVADDFEARLSGCAAPQVQA</sequence>
<dbReference type="RefSeq" id="WP_009867452.1">
    <property type="nucleotide sequence ID" value="NZ_JBHSTT010000023.1"/>
</dbReference>
<keyword evidence="1" id="KW-0560">Oxidoreductase</keyword>
<dbReference type="Pfam" id="PF13454">
    <property type="entry name" value="NAD_binding_9"/>
    <property type="match status" value="1"/>
</dbReference>
<feature type="domain" description="FAD-dependent urate hydroxylase HpyO/Asp monooxygenase CreE-like FAD/NAD(P)-binding" evidence="2">
    <location>
        <begin position="48"/>
        <end position="190"/>
    </location>
</feature>
<evidence type="ECO:0000313" key="4">
    <source>
        <dbReference type="Proteomes" id="UP001596237"/>
    </source>
</evidence>
<dbReference type="PANTHER" id="PTHR43539:SF91">
    <property type="entry name" value="FAD-DEPENDENT URATE HYDROXYLASE"/>
    <property type="match status" value="1"/>
</dbReference>
<name>A0ABW1WP99_9HYPH</name>
<dbReference type="PANTHER" id="PTHR43539">
    <property type="entry name" value="FLAVIN-BINDING MONOOXYGENASE-LIKE PROTEIN (AFU_ORTHOLOGUE AFUA_4G09220)"/>
    <property type="match status" value="1"/>
</dbReference>
<evidence type="ECO:0000256" key="1">
    <source>
        <dbReference type="ARBA" id="ARBA00023002"/>
    </source>
</evidence>
<evidence type="ECO:0000259" key="2">
    <source>
        <dbReference type="Pfam" id="PF13454"/>
    </source>
</evidence>